<name>A0A6P9A0S8_THRPL</name>
<organism evidence="3">
    <name type="scientific">Thrips palmi</name>
    <name type="common">Melon thrips</name>
    <dbReference type="NCBI Taxonomy" id="161013"/>
    <lineage>
        <taxon>Eukaryota</taxon>
        <taxon>Metazoa</taxon>
        <taxon>Ecdysozoa</taxon>
        <taxon>Arthropoda</taxon>
        <taxon>Hexapoda</taxon>
        <taxon>Insecta</taxon>
        <taxon>Pterygota</taxon>
        <taxon>Neoptera</taxon>
        <taxon>Paraneoptera</taxon>
        <taxon>Thysanoptera</taxon>
        <taxon>Terebrantia</taxon>
        <taxon>Thripoidea</taxon>
        <taxon>Thripidae</taxon>
        <taxon>Thrips</taxon>
    </lineage>
</organism>
<proteinExistence type="predicted"/>
<dbReference type="KEGG" id="tpal:117651422"/>
<keyword evidence="1" id="KW-0812">Transmembrane</keyword>
<evidence type="ECO:0000313" key="2">
    <source>
        <dbReference type="Proteomes" id="UP000515158"/>
    </source>
</evidence>
<evidence type="ECO:0000256" key="1">
    <source>
        <dbReference type="SAM" id="Phobius"/>
    </source>
</evidence>
<dbReference type="RefSeq" id="XP_034251357.1">
    <property type="nucleotide sequence ID" value="XM_034395466.1"/>
</dbReference>
<dbReference type="InParanoid" id="A0A6P9A0S8"/>
<accession>A0A6P9A0S8</accession>
<protein>
    <submittedName>
        <fullName evidence="3">Uncharacterized protein LOC117651422</fullName>
    </submittedName>
</protein>
<keyword evidence="1" id="KW-0472">Membrane</keyword>
<dbReference type="Proteomes" id="UP000515158">
    <property type="component" value="Unplaced"/>
</dbReference>
<dbReference type="AlphaFoldDB" id="A0A6P9A0S8"/>
<sequence>MLLIVTPLESHFTTIYNNDYLTALSCHGLLMIPMLVIILLCQWTTLEFDALVKELVSLHIDQQQAFDRTAERESRSLLSCIDHCQDNRFSLAGICHCNIESGSQALLAVGKYFVIDKLQEFH</sequence>
<feature type="transmembrane region" description="Helical" evidence="1">
    <location>
        <begin position="20"/>
        <end position="41"/>
    </location>
</feature>
<dbReference type="GeneID" id="117651422"/>
<gene>
    <name evidence="3" type="primary">LOC117651422</name>
</gene>
<reference evidence="3" key="1">
    <citation type="submission" date="2025-08" db="UniProtKB">
        <authorList>
            <consortium name="RefSeq"/>
        </authorList>
    </citation>
    <scope>IDENTIFICATION</scope>
    <source>
        <tissue evidence="3">Total insect</tissue>
    </source>
</reference>
<keyword evidence="2" id="KW-1185">Reference proteome</keyword>
<evidence type="ECO:0000313" key="3">
    <source>
        <dbReference type="RefSeq" id="XP_034251357.1"/>
    </source>
</evidence>
<keyword evidence="1" id="KW-1133">Transmembrane helix</keyword>